<reference evidence="1 2" key="1">
    <citation type="journal article" date="2021" name="Plant Biotechnol. J.">
        <title>Multi-omics assisted identification of the key and species-specific regulatory components of drought-tolerant mechanisms in Gossypium stocksii.</title>
        <authorList>
            <person name="Yu D."/>
            <person name="Ke L."/>
            <person name="Zhang D."/>
            <person name="Wu Y."/>
            <person name="Sun Y."/>
            <person name="Mei J."/>
            <person name="Sun J."/>
            <person name="Sun Y."/>
        </authorList>
    </citation>
    <scope>NUCLEOTIDE SEQUENCE [LARGE SCALE GENOMIC DNA]</scope>
    <source>
        <strain evidence="2">cv. E1</strain>
        <tissue evidence="1">Leaf</tissue>
    </source>
</reference>
<dbReference type="Proteomes" id="UP000828251">
    <property type="component" value="Unassembled WGS sequence"/>
</dbReference>
<keyword evidence="2" id="KW-1185">Reference proteome</keyword>
<dbReference type="AlphaFoldDB" id="A0A9D4A9S2"/>
<accession>A0A9D4A9S2</accession>
<proteinExistence type="predicted"/>
<sequence length="201" mass="22456">MEYEVGAAFYKHGKKGAQSVELVFNRAIQLHELWTRIRKKVGDSSWERILRLQCIYLASVNPYKYELFDVKGELELEVVISSYCLSKNAIIELYVEFAEANGIGPSLATVATNVGTKLKQKVLLYGCVMRYIRTNDLLPTIESSEGTLNPLVEGDNEGADEDEAAAKKEGAEYVVDRPESDLDLIQQCGPDGLEVTLIFEL</sequence>
<gene>
    <name evidence="1" type="ORF">J1N35_014293</name>
</gene>
<name>A0A9D4A9S2_9ROSI</name>
<evidence type="ECO:0000313" key="2">
    <source>
        <dbReference type="Proteomes" id="UP000828251"/>
    </source>
</evidence>
<dbReference type="EMBL" id="JAIQCV010000005">
    <property type="protein sequence ID" value="KAH1097372.1"/>
    <property type="molecule type" value="Genomic_DNA"/>
</dbReference>
<organism evidence="1 2">
    <name type="scientific">Gossypium stocksii</name>
    <dbReference type="NCBI Taxonomy" id="47602"/>
    <lineage>
        <taxon>Eukaryota</taxon>
        <taxon>Viridiplantae</taxon>
        <taxon>Streptophyta</taxon>
        <taxon>Embryophyta</taxon>
        <taxon>Tracheophyta</taxon>
        <taxon>Spermatophyta</taxon>
        <taxon>Magnoliopsida</taxon>
        <taxon>eudicotyledons</taxon>
        <taxon>Gunneridae</taxon>
        <taxon>Pentapetalae</taxon>
        <taxon>rosids</taxon>
        <taxon>malvids</taxon>
        <taxon>Malvales</taxon>
        <taxon>Malvaceae</taxon>
        <taxon>Malvoideae</taxon>
        <taxon>Gossypium</taxon>
    </lineage>
</organism>
<evidence type="ECO:0000313" key="1">
    <source>
        <dbReference type="EMBL" id="KAH1097372.1"/>
    </source>
</evidence>
<protein>
    <submittedName>
        <fullName evidence="1">Uncharacterized protein</fullName>
    </submittedName>
</protein>
<comment type="caution">
    <text evidence="1">The sequence shown here is derived from an EMBL/GenBank/DDBJ whole genome shotgun (WGS) entry which is preliminary data.</text>
</comment>